<accession>A0A7J7LTX2</accession>
<dbReference type="GO" id="GO:0008270">
    <property type="term" value="F:zinc ion binding"/>
    <property type="evidence" value="ECO:0007669"/>
    <property type="project" value="UniProtKB-KW"/>
</dbReference>
<feature type="domain" description="CCHC-type" evidence="2">
    <location>
        <begin position="77"/>
        <end position="90"/>
    </location>
</feature>
<dbReference type="InterPro" id="IPR001878">
    <property type="entry name" value="Znf_CCHC"/>
</dbReference>
<protein>
    <recommendedName>
        <fullName evidence="2">CCHC-type domain-containing protein</fullName>
    </recommendedName>
</protein>
<organism evidence="3 4">
    <name type="scientific">Kingdonia uniflora</name>
    <dbReference type="NCBI Taxonomy" id="39325"/>
    <lineage>
        <taxon>Eukaryota</taxon>
        <taxon>Viridiplantae</taxon>
        <taxon>Streptophyta</taxon>
        <taxon>Embryophyta</taxon>
        <taxon>Tracheophyta</taxon>
        <taxon>Spermatophyta</taxon>
        <taxon>Magnoliopsida</taxon>
        <taxon>Ranunculales</taxon>
        <taxon>Circaeasteraceae</taxon>
        <taxon>Kingdonia</taxon>
    </lineage>
</organism>
<dbReference type="GO" id="GO:0003676">
    <property type="term" value="F:nucleic acid binding"/>
    <property type="evidence" value="ECO:0007669"/>
    <property type="project" value="InterPro"/>
</dbReference>
<keyword evidence="4" id="KW-1185">Reference proteome</keyword>
<evidence type="ECO:0000313" key="3">
    <source>
        <dbReference type="EMBL" id="KAF6146121.1"/>
    </source>
</evidence>
<keyword evidence="1" id="KW-0479">Metal-binding</keyword>
<reference evidence="3 4" key="1">
    <citation type="journal article" date="2020" name="IScience">
        <title>Genome Sequencing of the Endangered Kingdonia uniflora (Circaeasteraceae, Ranunculales) Reveals Potential Mechanisms of Evolutionary Specialization.</title>
        <authorList>
            <person name="Sun Y."/>
            <person name="Deng T."/>
            <person name="Zhang A."/>
            <person name="Moore M.J."/>
            <person name="Landis J.B."/>
            <person name="Lin N."/>
            <person name="Zhang H."/>
            <person name="Zhang X."/>
            <person name="Huang J."/>
            <person name="Zhang X."/>
            <person name="Sun H."/>
            <person name="Wang H."/>
        </authorList>
    </citation>
    <scope>NUCLEOTIDE SEQUENCE [LARGE SCALE GENOMIC DNA]</scope>
    <source>
        <strain evidence="3">TB1705</strain>
        <tissue evidence="3">Leaf</tissue>
    </source>
</reference>
<gene>
    <name evidence="3" type="ORF">GIB67_015559</name>
</gene>
<dbReference type="EMBL" id="JACGCM010002006">
    <property type="protein sequence ID" value="KAF6146121.1"/>
    <property type="molecule type" value="Genomic_DNA"/>
</dbReference>
<dbReference type="InterPro" id="IPR036875">
    <property type="entry name" value="Znf_CCHC_sf"/>
</dbReference>
<dbReference type="OrthoDB" id="2009526at2759"/>
<dbReference type="AlphaFoldDB" id="A0A7J7LTX2"/>
<dbReference type="PROSITE" id="PS50158">
    <property type="entry name" value="ZF_CCHC"/>
    <property type="match status" value="1"/>
</dbReference>
<keyword evidence="1" id="KW-0863">Zinc-finger</keyword>
<evidence type="ECO:0000313" key="4">
    <source>
        <dbReference type="Proteomes" id="UP000541444"/>
    </source>
</evidence>
<evidence type="ECO:0000256" key="1">
    <source>
        <dbReference type="PROSITE-ProRule" id="PRU00047"/>
    </source>
</evidence>
<dbReference type="SUPFAM" id="SSF57756">
    <property type="entry name" value="Retrovirus zinc finger-like domains"/>
    <property type="match status" value="1"/>
</dbReference>
<evidence type="ECO:0000259" key="2">
    <source>
        <dbReference type="PROSITE" id="PS50158"/>
    </source>
</evidence>
<proteinExistence type="predicted"/>
<keyword evidence="1" id="KW-0862">Zinc</keyword>
<sequence length="91" mass="10267">MCNFESHIASKCLWVYTKCKKTTCNGIMKLMLSLTENTYERKFLKCQHLICRSFQWLSDVVNQAKGAEGGSSSSNGCFGCGQNSHWVRDCS</sequence>
<dbReference type="Proteomes" id="UP000541444">
    <property type="component" value="Unassembled WGS sequence"/>
</dbReference>
<name>A0A7J7LTX2_9MAGN</name>
<comment type="caution">
    <text evidence="3">The sequence shown here is derived from an EMBL/GenBank/DDBJ whole genome shotgun (WGS) entry which is preliminary data.</text>
</comment>